<protein>
    <recommendedName>
        <fullName evidence="4">Pentapeptide repeat-containing protein</fullName>
    </recommendedName>
</protein>
<dbReference type="EMBL" id="CAJOBR010002614">
    <property type="protein sequence ID" value="CAF4693327.1"/>
    <property type="molecule type" value="Genomic_DNA"/>
</dbReference>
<evidence type="ECO:0008006" key="4">
    <source>
        <dbReference type="Google" id="ProtNLM"/>
    </source>
</evidence>
<proteinExistence type="predicted"/>
<dbReference type="EMBL" id="CAJOBP010002369">
    <property type="protein sequence ID" value="CAF4351036.1"/>
    <property type="molecule type" value="Genomic_DNA"/>
</dbReference>
<dbReference type="PANTHER" id="PTHR14136:SF17">
    <property type="entry name" value="BTB_POZ DOMAIN-CONTAINING PROTEIN KCTD9"/>
    <property type="match status" value="1"/>
</dbReference>
<gene>
    <name evidence="2" type="ORF">QYT958_LOCUS17336</name>
    <name evidence="1" type="ORF">UJA718_LOCUS15796</name>
</gene>
<dbReference type="AlphaFoldDB" id="A0A820L4N4"/>
<keyword evidence="3" id="KW-1185">Reference proteome</keyword>
<sequence>MSLHENSTQTKRNFVQNRKFCNVTFIQASKSISSLLLPVMLGIFTVVITVNQQNANKQQREEDQKAAEENRRVERDIAAERYRDDIFDAYIKGIGQLFEKYNGSLISNRVPMTLARAKTLNIFRRLDPQRNIRIIRFLHESEQLSGTREQISLDLSTAELPGIDFRHLAIYRKQLDNISLASTFLSNATFIGVGMKHINFSRTRFNDSSWSSAQLENVEFTFAELHDANFLSARFNFVNFSNTSFDNSNLSFAWLENVNFSSASFHKVNFSSAVLNWVKFPSAIIDHVNFSSSQLFNINFAYTNLSYVDFSFATLTNVDFSLANLSNVKFSYAKLLDVDFPSARLDNVFFSSSEESYIDLNNVRFLSAQFNNVQFSSTKLYKVDFSCTQLFSVSFSFTILGYTGYSVNFRNAVMPYTKFERTRCIEAHFNSSNLSESIFFQVNAKSASFNNADLTNTNFSLANLNKADFAGTKVTRSQLESALSIQDALLPNGTRVRNPNLIKNGYADCNTSLLLSWVLTHGNITTMKTETDFNNCHFALQSNNVGASMYQKVGLAHWDPGFWKYSLAVLDAKMTNGVSIELNGKSQNGTIIDKNILDATENNTIMRLHEDMKELDVLVTFNPDYNAIHNKNNWCDEIKLFIDYGTAEVESLRGRACAFFGFHLKGLDLTYFRVFIKILRKSPFSSNY</sequence>
<dbReference type="Proteomes" id="UP000663873">
    <property type="component" value="Unassembled WGS sequence"/>
</dbReference>
<comment type="caution">
    <text evidence="1">The sequence shown here is derived from an EMBL/GenBank/DDBJ whole genome shotgun (WGS) entry which is preliminary data.</text>
</comment>
<dbReference type="Proteomes" id="UP000663848">
    <property type="component" value="Unassembled WGS sequence"/>
</dbReference>
<dbReference type="Pfam" id="PF13599">
    <property type="entry name" value="Pentapeptide_4"/>
    <property type="match status" value="1"/>
</dbReference>
<dbReference type="PANTHER" id="PTHR14136">
    <property type="entry name" value="BTB_POZ DOMAIN-CONTAINING PROTEIN KCTD9"/>
    <property type="match status" value="1"/>
</dbReference>
<dbReference type="SUPFAM" id="SSF141571">
    <property type="entry name" value="Pentapeptide repeat-like"/>
    <property type="match status" value="2"/>
</dbReference>
<name>A0A820L4N4_9BILA</name>
<dbReference type="InterPro" id="IPR051082">
    <property type="entry name" value="Pentapeptide-BTB/POZ_domain"/>
</dbReference>
<dbReference type="Pfam" id="PF00805">
    <property type="entry name" value="Pentapeptide"/>
    <property type="match status" value="2"/>
</dbReference>
<organism evidence="1 3">
    <name type="scientific">Rotaria socialis</name>
    <dbReference type="NCBI Taxonomy" id="392032"/>
    <lineage>
        <taxon>Eukaryota</taxon>
        <taxon>Metazoa</taxon>
        <taxon>Spiralia</taxon>
        <taxon>Gnathifera</taxon>
        <taxon>Rotifera</taxon>
        <taxon>Eurotatoria</taxon>
        <taxon>Bdelloidea</taxon>
        <taxon>Philodinida</taxon>
        <taxon>Philodinidae</taxon>
        <taxon>Rotaria</taxon>
    </lineage>
</organism>
<accession>A0A820L4N4</accession>
<evidence type="ECO:0000313" key="2">
    <source>
        <dbReference type="EMBL" id="CAF4693327.1"/>
    </source>
</evidence>
<dbReference type="Gene3D" id="2.160.20.80">
    <property type="entry name" value="E3 ubiquitin-protein ligase SopA"/>
    <property type="match status" value="2"/>
</dbReference>
<evidence type="ECO:0000313" key="3">
    <source>
        <dbReference type="Proteomes" id="UP000663873"/>
    </source>
</evidence>
<evidence type="ECO:0000313" key="1">
    <source>
        <dbReference type="EMBL" id="CAF4351036.1"/>
    </source>
</evidence>
<dbReference type="InterPro" id="IPR001646">
    <property type="entry name" value="5peptide_repeat"/>
</dbReference>
<reference evidence="1" key="1">
    <citation type="submission" date="2021-02" db="EMBL/GenBank/DDBJ databases">
        <authorList>
            <person name="Nowell W R."/>
        </authorList>
    </citation>
    <scope>NUCLEOTIDE SEQUENCE</scope>
</reference>